<feature type="transmembrane region" description="Helical" evidence="7">
    <location>
        <begin position="60"/>
        <end position="81"/>
    </location>
</feature>
<evidence type="ECO:0000256" key="3">
    <source>
        <dbReference type="ARBA" id="ARBA00022475"/>
    </source>
</evidence>
<dbReference type="CDD" id="cd06261">
    <property type="entry name" value="TM_PBP2"/>
    <property type="match status" value="1"/>
</dbReference>
<evidence type="ECO:0000256" key="1">
    <source>
        <dbReference type="ARBA" id="ARBA00004651"/>
    </source>
</evidence>
<keyword evidence="10" id="KW-1185">Reference proteome</keyword>
<proteinExistence type="inferred from homology"/>
<evidence type="ECO:0000256" key="7">
    <source>
        <dbReference type="RuleBase" id="RU363032"/>
    </source>
</evidence>
<dbReference type="GO" id="GO:0055085">
    <property type="term" value="P:transmembrane transport"/>
    <property type="evidence" value="ECO:0007669"/>
    <property type="project" value="InterPro"/>
</dbReference>
<name>A0A1M5YPS4_9FIRM</name>
<feature type="transmembrane region" description="Helical" evidence="7">
    <location>
        <begin position="166"/>
        <end position="191"/>
    </location>
</feature>
<accession>A0A1M5YPS4</accession>
<evidence type="ECO:0000256" key="6">
    <source>
        <dbReference type="ARBA" id="ARBA00023136"/>
    </source>
</evidence>
<dbReference type="SUPFAM" id="SSF161098">
    <property type="entry name" value="MetI-like"/>
    <property type="match status" value="1"/>
</dbReference>
<feature type="transmembrane region" description="Helical" evidence="7">
    <location>
        <begin position="93"/>
        <end position="113"/>
    </location>
</feature>
<evidence type="ECO:0000313" key="10">
    <source>
        <dbReference type="Proteomes" id="UP000184389"/>
    </source>
</evidence>
<comment type="subcellular location">
    <subcellularLocation>
        <location evidence="1 7">Cell membrane</location>
        <topology evidence="1 7">Multi-pass membrane protein</topology>
    </subcellularLocation>
</comment>
<dbReference type="GO" id="GO:0005886">
    <property type="term" value="C:plasma membrane"/>
    <property type="evidence" value="ECO:0007669"/>
    <property type="project" value="UniProtKB-SubCell"/>
</dbReference>
<feature type="transmembrane region" description="Helical" evidence="7">
    <location>
        <begin position="125"/>
        <end position="145"/>
    </location>
</feature>
<dbReference type="Proteomes" id="UP000184389">
    <property type="component" value="Unassembled WGS sequence"/>
</dbReference>
<feature type="domain" description="ABC transmembrane type-1" evidence="8">
    <location>
        <begin position="56"/>
        <end position="241"/>
    </location>
</feature>
<comment type="similarity">
    <text evidence="7">Belongs to the binding-protein-dependent transport system permease family.</text>
</comment>
<feature type="transmembrane region" description="Helical" evidence="7">
    <location>
        <begin position="274"/>
        <end position="292"/>
    </location>
</feature>
<dbReference type="Gene3D" id="1.10.3720.10">
    <property type="entry name" value="MetI-like"/>
    <property type="match status" value="1"/>
</dbReference>
<evidence type="ECO:0000256" key="5">
    <source>
        <dbReference type="ARBA" id="ARBA00022989"/>
    </source>
</evidence>
<evidence type="ECO:0000256" key="2">
    <source>
        <dbReference type="ARBA" id="ARBA00022448"/>
    </source>
</evidence>
<dbReference type="RefSeq" id="WP_072744972.1">
    <property type="nucleotide sequence ID" value="NZ_FQXR01000013.1"/>
</dbReference>
<dbReference type="PANTHER" id="PTHR43744:SF8">
    <property type="entry name" value="SN-GLYCEROL-3-PHOSPHATE TRANSPORT SYSTEM PERMEASE PROTEIN UGPE"/>
    <property type="match status" value="1"/>
</dbReference>
<dbReference type="OrthoDB" id="9787837at2"/>
<dbReference type="EMBL" id="FQXR01000013">
    <property type="protein sequence ID" value="SHI13533.1"/>
    <property type="molecule type" value="Genomic_DNA"/>
</dbReference>
<sequence length="415" mass="46694">MARKILKNIFIYIFSLICILPMVIMIVYSFKGADGSFSFVQYGKALFQTEEFFIGFWNSIIYTFVIIGINIPISLLSAYGFSRFNFKGKGVLYWLYIVLMLMPFQATIVAQHITLKALNIIDKPIAVILPNIFSTFGTILMAQYMRGLDKEIFDAGRIDGFGEFRLFLQIVAPICKSIISALTVLTFINYWSMVEQPLVFIKDAIHMPLSVTLNSSRRFRDIAFACGTLFSILPILLYQFSYEDLVHGISITSGITGKVEGMNNKKGVKTNKQIISKLIIIFMISMSVFTLITQKISYIMTPVVEVVQVQRGDLKSNPSDPKSKSLGYYTNIVPTSCIHKEGSDSIIYAIVKGKSIRQKDEVVKMVVKVAENNQIEAAIQGGFSPDTQIIERSTKPVMDGMIVRVLDNRGAHYDE</sequence>
<dbReference type="InterPro" id="IPR035906">
    <property type="entry name" value="MetI-like_sf"/>
</dbReference>
<dbReference type="AlphaFoldDB" id="A0A1M5YPS4"/>
<dbReference type="STRING" id="1123281.SAMN02745180_02331"/>
<keyword evidence="6 7" id="KW-0472">Membrane</keyword>
<evidence type="ECO:0000256" key="4">
    <source>
        <dbReference type="ARBA" id="ARBA00022692"/>
    </source>
</evidence>
<dbReference type="PROSITE" id="PS50928">
    <property type="entry name" value="ABC_TM1"/>
    <property type="match status" value="1"/>
</dbReference>
<keyword evidence="5 7" id="KW-1133">Transmembrane helix</keyword>
<keyword evidence="2 7" id="KW-0813">Transport</keyword>
<dbReference type="InterPro" id="IPR000515">
    <property type="entry name" value="MetI-like"/>
</dbReference>
<evidence type="ECO:0000259" key="8">
    <source>
        <dbReference type="PROSITE" id="PS50928"/>
    </source>
</evidence>
<feature type="transmembrane region" description="Helical" evidence="7">
    <location>
        <begin position="9"/>
        <end position="30"/>
    </location>
</feature>
<reference evidence="9 10" key="1">
    <citation type="submission" date="2016-11" db="EMBL/GenBank/DDBJ databases">
        <authorList>
            <person name="Jaros S."/>
            <person name="Januszkiewicz K."/>
            <person name="Wedrychowicz H."/>
        </authorList>
    </citation>
    <scope>NUCLEOTIDE SEQUENCE [LARGE SCALE GENOMIC DNA]</scope>
    <source>
        <strain evidence="9 10">DSM 13106</strain>
    </source>
</reference>
<dbReference type="PANTHER" id="PTHR43744">
    <property type="entry name" value="ABC TRANSPORTER PERMEASE PROTEIN MG189-RELATED-RELATED"/>
    <property type="match status" value="1"/>
</dbReference>
<keyword evidence="4 7" id="KW-0812">Transmembrane</keyword>
<organism evidence="9 10">
    <name type="scientific">Sporanaerobacter acetigenes DSM 13106</name>
    <dbReference type="NCBI Taxonomy" id="1123281"/>
    <lineage>
        <taxon>Bacteria</taxon>
        <taxon>Bacillati</taxon>
        <taxon>Bacillota</taxon>
        <taxon>Tissierellia</taxon>
        <taxon>Tissierellales</taxon>
        <taxon>Sporanaerobacteraceae</taxon>
        <taxon>Sporanaerobacter</taxon>
    </lineage>
</organism>
<keyword evidence="3" id="KW-1003">Cell membrane</keyword>
<gene>
    <name evidence="9" type="ORF">SAMN02745180_02331</name>
</gene>
<dbReference type="Pfam" id="PF00528">
    <property type="entry name" value="BPD_transp_1"/>
    <property type="match status" value="1"/>
</dbReference>
<protein>
    <submittedName>
        <fullName evidence="9">ABC-type glycerol-3-phosphate transport system, permease component</fullName>
    </submittedName>
</protein>
<evidence type="ECO:0000313" key="9">
    <source>
        <dbReference type="EMBL" id="SHI13533.1"/>
    </source>
</evidence>
<feature type="transmembrane region" description="Helical" evidence="7">
    <location>
        <begin position="222"/>
        <end position="240"/>
    </location>
</feature>